<dbReference type="InterPro" id="IPR021131">
    <property type="entry name" value="Ribosomal_uL15/eL18"/>
</dbReference>
<accession>A0A0K8TAG9</accession>
<evidence type="ECO:0000313" key="8">
    <source>
        <dbReference type="EMBL" id="JAG62537.1"/>
    </source>
</evidence>
<comment type="similarity">
    <text evidence="1">Belongs to the universal ribosomal protein uL15 family.</text>
</comment>
<name>A0A0K8TAG9_LYGHE</name>
<evidence type="ECO:0000313" key="9">
    <source>
        <dbReference type="EMBL" id="JAQ04691.1"/>
    </source>
</evidence>
<dbReference type="EMBL" id="GDHC01001725">
    <property type="protein sequence ID" value="JAQ16904.1"/>
    <property type="molecule type" value="Transcribed_RNA"/>
</dbReference>
<keyword evidence="2 9" id="KW-0689">Ribosomal protein</keyword>
<feature type="region of interest" description="Disordered" evidence="6">
    <location>
        <begin position="26"/>
        <end position="63"/>
    </location>
</feature>
<organism evidence="8">
    <name type="scientific">Lygus hesperus</name>
    <name type="common">Western plant bug</name>
    <dbReference type="NCBI Taxonomy" id="30085"/>
    <lineage>
        <taxon>Eukaryota</taxon>
        <taxon>Metazoa</taxon>
        <taxon>Ecdysozoa</taxon>
        <taxon>Arthropoda</taxon>
        <taxon>Hexapoda</taxon>
        <taxon>Insecta</taxon>
        <taxon>Pterygota</taxon>
        <taxon>Neoptera</taxon>
        <taxon>Paraneoptera</taxon>
        <taxon>Hemiptera</taxon>
        <taxon>Heteroptera</taxon>
        <taxon>Panheteroptera</taxon>
        <taxon>Cimicomorpha</taxon>
        <taxon>Miridae</taxon>
        <taxon>Mirini</taxon>
        <taxon>Lygus</taxon>
    </lineage>
</organism>
<dbReference type="Pfam" id="PF00828">
    <property type="entry name" value="Ribosomal_L27A"/>
    <property type="match status" value="1"/>
</dbReference>
<evidence type="ECO:0000256" key="2">
    <source>
        <dbReference type="ARBA" id="ARBA00022980"/>
    </source>
</evidence>
<dbReference type="PANTHER" id="PTHR12934">
    <property type="entry name" value="50S RIBOSOMAL PROTEIN L15"/>
    <property type="match status" value="1"/>
</dbReference>
<dbReference type="GO" id="GO:0005762">
    <property type="term" value="C:mitochondrial large ribosomal subunit"/>
    <property type="evidence" value="ECO:0007669"/>
    <property type="project" value="TreeGrafter"/>
</dbReference>
<reference evidence="9" key="2">
    <citation type="journal article" date="2016" name="Gigascience">
        <title>De novo construction of an expanded transcriptome assembly for the western tarnished plant bug, Lygus hesperus.</title>
        <authorList>
            <person name="Tassone E.E."/>
            <person name="Geib S.M."/>
            <person name="Hall B."/>
            <person name="Fabrick J.A."/>
            <person name="Brent C.S."/>
            <person name="Hull J.J."/>
        </authorList>
    </citation>
    <scope>NUCLEOTIDE SEQUENCE</scope>
</reference>
<dbReference type="PANTHER" id="PTHR12934:SF11">
    <property type="entry name" value="LARGE RIBOSOMAL SUBUNIT PROTEIN UL15M"/>
    <property type="match status" value="1"/>
</dbReference>
<dbReference type="GO" id="GO:0006412">
    <property type="term" value="P:translation"/>
    <property type="evidence" value="ECO:0007669"/>
    <property type="project" value="InterPro"/>
</dbReference>
<dbReference type="EMBL" id="GBRD01003284">
    <property type="protein sequence ID" value="JAG62537.1"/>
    <property type="molecule type" value="Transcribed_RNA"/>
</dbReference>
<evidence type="ECO:0000256" key="4">
    <source>
        <dbReference type="ARBA" id="ARBA00035299"/>
    </source>
</evidence>
<reference evidence="8" key="1">
    <citation type="submission" date="2014-09" db="EMBL/GenBank/DDBJ databases">
        <authorList>
            <person name="Magalhaes I.L.F."/>
            <person name="Oliveira U."/>
            <person name="Santos F.R."/>
            <person name="Vidigal T.H.D.A."/>
            <person name="Brescovit A.D."/>
            <person name="Santos A.J."/>
        </authorList>
    </citation>
    <scope>NUCLEOTIDE SEQUENCE</scope>
</reference>
<dbReference type="SUPFAM" id="SSF52080">
    <property type="entry name" value="Ribosomal proteins L15p and L18e"/>
    <property type="match status" value="1"/>
</dbReference>
<dbReference type="EMBL" id="GDHC01013938">
    <property type="protein sequence ID" value="JAQ04691.1"/>
    <property type="molecule type" value="Transcribed_RNA"/>
</dbReference>
<dbReference type="InterPro" id="IPR005749">
    <property type="entry name" value="Ribosomal_uL15_bac-type"/>
</dbReference>
<dbReference type="InterPro" id="IPR036227">
    <property type="entry name" value="Ribosomal_uL15/eL18_sf"/>
</dbReference>
<evidence type="ECO:0000313" key="10">
    <source>
        <dbReference type="EMBL" id="JAQ16904.1"/>
    </source>
</evidence>
<evidence type="ECO:0000256" key="6">
    <source>
        <dbReference type="SAM" id="MobiDB-lite"/>
    </source>
</evidence>
<proteinExistence type="inferred from homology"/>
<dbReference type="AlphaFoldDB" id="A0A0K8TAG9"/>
<gene>
    <name evidence="10" type="primary">mrpl15_1</name>
    <name evidence="9" type="synonym">mrpl15_2</name>
    <name evidence="9" type="ORF">g.58887</name>
    <name evidence="10" type="ORF">g.58888</name>
</gene>
<evidence type="ECO:0000256" key="5">
    <source>
        <dbReference type="ARBA" id="ARBA00035423"/>
    </source>
</evidence>
<sequence length="295" mass="33646">MSGVMGGAEKALSMLRALPRVTLGNIRNSNAAKRSKRARAQHGGDKHGAGNKGSGQRQNYMRPGYETGNNPFYLRPPHEPYYLRQHLRKQYPPVSLLKLQKMIDTNRIDTSKPIDLAALYNTGLFGGEQDKRWYGFNLTDEGADNFNAKINIEVQWACEGTIAAIERCGGVITTAYYDVESLWVLRNPTKFFKKGEPLPRRSMPSQDVILYYTSPENRGYLADPAEVAYQRLALAQKYGYDLPQLTPEDPMYDTLMERKDPRQILYGLHPGWIVNLVEKEILKPKDQYLQEYYSS</sequence>
<evidence type="ECO:0000256" key="3">
    <source>
        <dbReference type="ARBA" id="ARBA00023274"/>
    </source>
</evidence>
<feature type="domain" description="Large ribosomal subunit protein uL15/eL18" evidence="7">
    <location>
        <begin position="93"/>
        <end position="173"/>
    </location>
</feature>
<keyword evidence="3" id="KW-0687">Ribonucleoprotein</keyword>
<evidence type="ECO:0000256" key="1">
    <source>
        <dbReference type="ARBA" id="ARBA00007320"/>
    </source>
</evidence>
<dbReference type="GO" id="GO:0003735">
    <property type="term" value="F:structural constituent of ribosome"/>
    <property type="evidence" value="ECO:0007669"/>
    <property type="project" value="InterPro"/>
</dbReference>
<evidence type="ECO:0000259" key="7">
    <source>
        <dbReference type="Pfam" id="PF00828"/>
    </source>
</evidence>
<protein>
    <recommendedName>
        <fullName evidence="4">Large ribosomal subunit protein uL15m</fullName>
    </recommendedName>
    <alternativeName>
        <fullName evidence="5">39S ribosomal protein L15, mitochondrial</fullName>
    </alternativeName>
</protein>